<dbReference type="EMBL" id="FMJC01000002">
    <property type="protein sequence ID" value="SCM74193.1"/>
    <property type="molecule type" value="Genomic_DNA"/>
</dbReference>
<protein>
    <submittedName>
        <fullName evidence="1">Uncharacterized protein</fullName>
    </submittedName>
</protein>
<proteinExistence type="predicted"/>
<reference evidence="1" key="1">
    <citation type="submission" date="2016-08" db="EMBL/GenBank/DDBJ databases">
        <authorList>
            <person name="Seilhamer J.J."/>
        </authorList>
    </citation>
    <scope>NUCLEOTIDE SEQUENCE</scope>
    <source>
        <strain evidence="1">86-1</strain>
    </source>
</reference>
<name>A0A212L9E7_9BACT</name>
<evidence type="ECO:0000313" key="1">
    <source>
        <dbReference type="EMBL" id="SCM74193.1"/>
    </source>
</evidence>
<dbReference type="AlphaFoldDB" id="A0A212L9E7"/>
<accession>A0A212L9E7</accession>
<sequence>MLCKDFSENPCHEMRVGGLLPAVREHFKC</sequence>
<organism evidence="1">
    <name type="scientific">uncultured Desulfovibrio sp</name>
    <dbReference type="NCBI Taxonomy" id="167968"/>
    <lineage>
        <taxon>Bacteria</taxon>
        <taxon>Pseudomonadati</taxon>
        <taxon>Thermodesulfobacteriota</taxon>
        <taxon>Desulfovibrionia</taxon>
        <taxon>Desulfovibrionales</taxon>
        <taxon>Desulfovibrionaceae</taxon>
        <taxon>Desulfovibrio</taxon>
        <taxon>environmental samples</taxon>
    </lineage>
</organism>
<gene>
    <name evidence="1" type="ORF">KL86DES1_21788</name>
</gene>